<organism evidence="1 2">
    <name type="scientific">Clostridium botulinum</name>
    <dbReference type="NCBI Taxonomy" id="1491"/>
    <lineage>
        <taxon>Bacteria</taxon>
        <taxon>Bacillati</taxon>
        <taxon>Bacillota</taxon>
        <taxon>Clostridia</taxon>
        <taxon>Eubacteriales</taxon>
        <taxon>Clostridiaceae</taxon>
        <taxon>Clostridium</taxon>
    </lineage>
</organism>
<accession>A0ABC8CVZ9</accession>
<dbReference type="InterPro" id="IPR001539">
    <property type="entry name" value="Peptidase_U32"/>
</dbReference>
<name>A0ABC8CVZ9_CLOBO</name>
<dbReference type="PANTHER" id="PTHR30217:SF10">
    <property type="entry name" value="23S RRNA 5-HYDROXYCYTIDINE C2501 SYNTHASE"/>
    <property type="match status" value="1"/>
</dbReference>
<reference evidence="1 2" key="1">
    <citation type="submission" date="2018-01" db="EMBL/GenBank/DDBJ databases">
        <title>Genetic Diversity of Clostridium botulinum in seafood.</title>
        <authorList>
            <person name="Athira V."/>
            <person name="Arun Jyothi P.V."/>
            <person name="Lalitha K.V."/>
            <person name="Joseph T.C."/>
        </authorList>
    </citation>
    <scope>NUCLEOTIDE SEQUENCE [LARGE SCALE GENOMIC DNA]</scope>
    <source>
        <strain evidence="1 2">Mfbjulcb8</strain>
    </source>
</reference>
<dbReference type="PANTHER" id="PTHR30217">
    <property type="entry name" value="PEPTIDASE U32 FAMILY"/>
    <property type="match status" value="1"/>
</dbReference>
<proteinExistence type="predicted"/>
<dbReference type="Proteomes" id="UP000240615">
    <property type="component" value="Chromosome"/>
</dbReference>
<evidence type="ECO:0000313" key="1">
    <source>
        <dbReference type="EMBL" id="AVQ39228.1"/>
    </source>
</evidence>
<dbReference type="Pfam" id="PF01136">
    <property type="entry name" value="Peptidase_U32"/>
    <property type="match status" value="1"/>
</dbReference>
<protein>
    <recommendedName>
        <fullName evidence="3">Peptidase U32</fullName>
    </recommendedName>
</protein>
<evidence type="ECO:0008006" key="3">
    <source>
        <dbReference type="Google" id="ProtNLM"/>
    </source>
</evidence>
<dbReference type="EMBL" id="CP027777">
    <property type="protein sequence ID" value="AVQ39228.1"/>
    <property type="molecule type" value="Genomic_DNA"/>
</dbReference>
<dbReference type="AlphaFoldDB" id="A0ABC8CVZ9"/>
<gene>
    <name evidence="1" type="ORF">C7M56_11255</name>
</gene>
<dbReference type="RefSeq" id="WP_159035258.1">
    <property type="nucleotide sequence ID" value="NZ_CP027777.1"/>
</dbReference>
<sequence>MNSTSGKYKMKFTIGSNFDRTLIENISKYNKDGSFVSVFGKLKSDFLGGGRASNALPEISMKELKNYIDLCHKNNLEFNYLINPMCMENMELETTTYYKIINYIDKLVSIGIDAITINSPYLCEMIKNRYPELKVTVGLYAYVHDLNLVRRWVNLGADEITLAHNNNRNFNLLRKMLNYTKNKNVNLRLIANNVCLHICPYAIMHGTVQSHASQTGSNTRCDIDYCMMKCLTEKIKNTSNFMSSDWIRPEDVHYYEELCEEVGNYNLSIKLVERTKNTEFLTRVTKAYATRKYEGNLLDILLWPKFEEMLIKEKSNDEIKELVNLYNMDQFEDYLQIFNLPNIKIDNKKLDGFLDKFRYGYDCDEMICAGITSGDNISDKENSEIVCNYCSEWAKKVVKYDDNERLRWLKHSGEFNEDLKVGKIFKTMR</sequence>
<evidence type="ECO:0000313" key="2">
    <source>
        <dbReference type="Proteomes" id="UP000240615"/>
    </source>
</evidence>
<dbReference type="InterPro" id="IPR051454">
    <property type="entry name" value="RNA/ubiquinone_mod_enzymes"/>
</dbReference>